<accession>A0A4Z2JFP3</accession>
<dbReference type="EMBL" id="SRLO01000007">
    <property type="protein sequence ID" value="TNN88082.1"/>
    <property type="molecule type" value="Genomic_DNA"/>
</dbReference>
<gene>
    <name evidence="1" type="ORF">EYF80_001663</name>
</gene>
<proteinExistence type="predicted"/>
<sequence>MASQALKALLVFQELDRRESWGPKALQDFLASEVTKVRVDLLENLACLGRKAFLDLTVLLENLDPKVMQGILAYLETQD</sequence>
<keyword evidence="2" id="KW-1185">Reference proteome</keyword>
<evidence type="ECO:0000313" key="2">
    <source>
        <dbReference type="Proteomes" id="UP000314294"/>
    </source>
</evidence>
<organism evidence="1 2">
    <name type="scientific">Liparis tanakae</name>
    <name type="common">Tanaka's snailfish</name>
    <dbReference type="NCBI Taxonomy" id="230148"/>
    <lineage>
        <taxon>Eukaryota</taxon>
        <taxon>Metazoa</taxon>
        <taxon>Chordata</taxon>
        <taxon>Craniata</taxon>
        <taxon>Vertebrata</taxon>
        <taxon>Euteleostomi</taxon>
        <taxon>Actinopterygii</taxon>
        <taxon>Neopterygii</taxon>
        <taxon>Teleostei</taxon>
        <taxon>Neoteleostei</taxon>
        <taxon>Acanthomorphata</taxon>
        <taxon>Eupercaria</taxon>
        <taxon>Perciformes</taxon>
        <taxon>Cottioidei</taxon>
        <taxon>Cottales</taxon>
        <taxon>Liparidae</taxon>
        <taxon>Liparis</taxon>
    </lineage>
</organism>
<name>A0A4Z2JFP3_9TELE</name>
<dbReference type="AlphaFoldDB" id="A0A4Z2JFP3"/>
<protein>
    <submittedName>
        <fullName evidence="1">Uncharacterized protein</fullName>
    </submittedName>
</protein>
<evidence type="ECO:0000313" key="1">
    <source>
        <dbReference type="EMBL" id="TNN88082.1"/>
    </source>
</evidence>
<comment type="caution">
    <text evidence="1">The sequence shown here is derived from an EMBL/GenBank/DDBJ whole genome shotgun (WGS) entry which is preliminary data.</text>
</comment>
<dbReference type="Proteomes" id="UP000314294">
    <property type="component" value="Unassembled WGS sequence"/>
</dbReference>
<reference evidence="1 2" key="1">
    <citation type="submission" date="2019-03" db="EMBL/GenBank/DDBJ databases">
        <title>First draft genome of Liparis tanakae, snailfish: a comprehensive survey of snailfish specific genes.</title>
        <authorList>
            <person name="Kim W."/>
            <person name="Song I."/>
            <person name="Jeong J.-H."/>
            <person name="Kim D."/>
            <person name="Kim S."/>
            <person name="Ryu S."/>
            <person name="Song J.Y."/>
            <person name="Lee S.K."/>
        </authorList>
    </citation>
    <scope>NUCLEOTIDE SEQUENCE [LARGE SCALE GENOMIC DNA]</scope>
    <source>
        <tissue evidence="1">Muscle</tissue>
    </source>
</reference>